<dbReference type="PANTHER" id="PTHR10963:SF24">
    <property type="entry name" value="GLYCOSIDASE C21B10.07-RELATED"/>
    <property type="match status" value="1"/>
</dbReference>
<dbReference type="AlphaFoldDB" id="A0A0G4ISW8"/>
<dbReference type="OMA" id="FKNAYWL"/>
<evidence type="ECO:0000256" key="1">
    <source>
        <dbReference type="SAM" id="MobiDB-lite"/>
    </source>
</evidence>
<evidence type="ECO:0000259" key="3">
    <source>
        <dbReference type="PROSITE" id="PS51762"/>
    </source>
</evidence>
<keyword evidence="5" id="KW-0496">Mitochondrion</keyword>
<dbReference type="GO" id="GO:0009251">
    <property type="term" value="P:glucan catabolic process"/>
    <property type="evidence" value="ECO:0007669"/>
    <property type="project" value="TreeGrafter"/>
</dbReference>
<feature type="compositionally biased region" description="Low complexity" evidence="1">
    <location>
        <begin position="363"/>
        <end position="379"/>
    </location>
</feature>
<name>A0A0G4ISW8_PLABS</name>
<dbReference type="Proteomes" id="UP000039324">
    <property type="component" value="Unassembled WGS sequence"/>
</dbReference>
<dbReference type="Proteomes" id="UP000290189">
    <property type="component" value="Unassembled WGS sequence"/>
</dbReference>
<dbReference type="OrthoDB" id="192832at2759"/>
<dbReference type="InterPro" id="IPR013320">
    <property type="entry name" value="ConA-like_dom_sf"/>
</dbReference>
<evidence type="ECO:0000256" key="2">
    <source>
        <dbReference type="SAM" id="SignalP"/>
    </source>
</evidence>
<dbReference type="PROSITE" id="PS51762">
    <property type="entry name" value="GH16_2"/>
    <property type="match status" value="1"/>
</dbReference>
<accession>A0A0G4ISW8</accession>
<reference evidence="5 7" key="2">
    <citation type="submission" date="2018-03" db="EMBL/GenBank/DDBJ databases">
        <authorList>
            <person name="Fogelqvist J."/>
        </authorList>
    </citation>
    <scope>NUCLEOTIDE SEQUENCE [LARGE SCALE GENOMIC DNA]</scope>
</reference>
<feature type="domain" description="GH16" evidence="3">
    <location>
        <begin position="29"/>
        <end position="284"/>
    </location>
</feature>
<feature type="region of interest" description="Disordered" evidence="1">
    <location>
        <begin position="326"/>
        <end position="385"/>
    </location>
</feature>
<keyword evidence="2" id="KW-0732">Signal</keyword>
<evidence type="ECO:0000313" key="6">
    <source>
        <dbReference type="Proteomes" id="UP000039324"/>
    </source>
</evidence>
<sequence>MPSWITSRRLCLVVVALIAPVRSSSSYTRTAAWTPSTFLDQFDFDTDDDPTNGFVDYVDGATASLQNLVPIVNNAQQLRADSTNVVGGSARGRRSIRLQSKQRFNGGLFLLDLAHMPVGCGTWPAYWFLGPNWPSSGEVDVIEGVHNNTWNELTYWTGSKCTQPSARRQTAVSAGQDCLVGTGATGCANLAYTPGAYGADFNANGGGVYATLWDAAGIVTWFFPRGAIPDDIVGNAPRPDQWPVPMANLTFGRTCSPTRFANMQIVFDLTFCGNYAGDPSIWASSGCVQQAPDCTTFVRNNPAQFAEAYFAVNALNIFQRTGSTRAVSARRPTTARVRTTPVKAKSTRAPTKRATNVRATPVKAKSTRAPTRRAATVRATRPKAKTMRVPITRATSAPAPTDARATTAKSIQATGAFATSSSASTLPGTTTLMLTILGTLTYGIVIG</sequence>
<protein>
    <recommendedName>
        <fullName evidence="3">GH16 domain-containing protein</fullName>
    </recommendedName>
</protein>
<dbReference type="EMBL" id="OVEO01000003">
    <property type="protein sequence ID" value="SPQ95190.1"/>
    <property type="molecule type" value="Genomic_DNA"/>
</dbReference>
<feature type="signal peptide" evidence="2">
    <location>
        <begin position="1"/>
        <end position="23"/>
    </location>
</feature>
<geneLocation type="mitochondrion" evidence="5"/>
<dbReference type="EMBL" id="CDSF01000083">
    <property type="protein sequence ID" value="CEO98234.1"/>
    <property type="molecule type" value="Genomic_DNA"/>
</dbReference>
<dbReference type="Gene3D" id="2.60.120.200">
    <property type="match status" value="1"/>
</dbReference>
<dbReference type="InterPro" id="IPR000757">
    <property type="entry name" value="Beta-glucanase-like"/>
</dbReference>
<gene>
    <name evidence="4" type="ORF">PBRA_006348</name>
    <name evidence="5" type="ORF">PLBR_LOCUS2405</name>
</gene>
<feature type="compositionally biased region" description="Low complexity" evidence="1">
    <location>
        <begin position="326"/>
        <end position="342"/>
    </location>
</feature>
<dbReference type="Pfam" id="PF26113">
    <property type="entry name" value="GH16_XgeA"/>
    <property type="match status" value="1"/>
</dbReference>
<reference evidence="4 6" key="1">
    <citation type="submission" date="2015-02" db="EMBL/GenBank/DDBJ databases">
        <authorList>
            <person name="Chooi Y.-H."/>
        </authorList>
    </citation>
    <scope>NUCLEOTIDE SEQUENCE [LARGE SCALE GENOMIC DNA]</scope>
    <source>
        <strain evidence="4">E3</strain>
    </source>
</reference>
<evidence type="ECO:0000313" key="4">
    <source>
        <dbReference type="EMBL" id="CEO98234.1"/>
    </source>
</evidence>
<dbReference type="SUPFAM" id="SSF49899">
    <property type="entry name" value="Concanavalin A-like lectins/glucanases"/>
    <property type="match status" value="1"/>
</dbReference>
<organism evidence="4 6">
    <name type="scientific">Plasmodiophora brassicae</name>
    <name type="common">Clubroot disease agent</name>
    <dbReference type="NCBI Taxonomy" id="37360"/>
    <lineage>
        <taxon>Eukaryota</taxon>
        <taxon>Sar</taxon>
        <taxon>Rhizaria</taxon>
        <taxon>Endomyxa</taxon>
        <taxon>Phytomyxea</taxon>
        <taxon>Plasmodiophorida</taxon>
        <taxon>Plasmodiophoridae</taxon>
        <taxon>Plasmodiophora</taxon>
    </lineage>
</organism>
<dbReference type="InterPro" id="IPR050546">
    <property type="entry name" value="Glycosyl_Hydrlase_16"/>
</dbReference>
<keyword evidence="6" id="KW-1185">Reference proteome</keyword>
<evidence type="ECO:0000313" key="7">
    <source>
        <dbReference type="Proteomes" id="UP000290189"/>
    </source>
</evidence>
<dbReference type="PANTHER" id="PTHR10963">
    <property type="entry name" value="GLYCOSYL HYDROLASE-RELATED"/>
    <property type="match status" value="1"/>
</dbReference>
<evidence type="ECO:0000313" key="5">
    <source>
        <dbReference type="EMBL" id="SPQ95190.1"/>
    </source>
</evidence>
<feature type="chain" id="PRO_5033224435" description="GH16 domain-containing protein" evidence="2">
    <location>
        <begin position="24"/>
        <end position="447"/>
    </location>
</feature>
<dbReference type="STRING" id="37360.A0A0G4ISW8"/>
<proteinExistence type="predicted"/>
<dbReference type="SMR" id="A0A0G4ISW8"/>
<dbReference type="GO" id="GO:0004553">
    <property type="term" value="F:hydrolase activity, hydrolyzing O-glycosyl compounds"/>
    <property type="evidence" value="ECO:0007669"/>
    <property type="project" value="InterPro"/>
</dbReference>